<dbReference type="AlphaFoldDB" id="A0AAN8ENR8"/>
<dbReference type="Pfam" id="PF00651">
    <property type="entry name" value="BTB"/>
    <property type="match status" value="1"/>
</dbReference>
<comment type="caution">
    <text evidence="2">The sequence shown here is derived from an EMBL/GenBank/DDBJ whole genome shotgun (WGS) entry which is preliminary data.</text>
</comment>
<accession>A0AAN8ENR8</accession>
<dbReference type="PROSITE" id="PS50097">
    <property type="entry name" value="BTB"/>
    <property type="match status" value="1"/>
</dbReference>
<dbReference type="PANTHER" id="PTHR47843">
    <property type="entry name" value="BTB DOMAIN-CONTAINING PROTEIN-RELATED"/>
    <property type="match status" value="1"/>
</dbReference>
<dbReference type="Proteomes" id="UP001316803">
    <property type="component" value="Unassembled WGS sequence"/>
</dbReference>
<dbReference type="InterPro" id="IPR011333">
    <property type="entry name" value="SKP1/BTB/POZ_sf"/>
</dbReference>
<dbReference type="SUPFAM" id="SSF54695">
    <property type="entry name" value="POZ domain"/>
    <property type="match status" value="1"/>
</dbReference>
<proteinExistence type="predicted"/>
<sequence>MAQYSQSGITTIVVGPEEKLFYVHTNLLRQKSEAFRAALSGKWKKGSDGESEIVLEDEDPDVVETIIDWIYHSVLPKLTTTKLDFSLCLLCYKFAETRMMYSLKNTIVDLLRKDYVQHGYIAEAMEVSKAYKLDLGNTQMGKFLLKSTVYKIMGNHMINKGGDAWEDQLIEACEDGELAKDIVKEVIAYRKVPYGAPYEGEGCYFHDHSDGSACKQ</sequence>
<reference evidence="2 3" key="1">
    <citation type="submission" date="2022-12" db="EMBL/GenBank/DDBJ databases">
        <title>Genomic features and morphological characterization of a novel Knufia sp. strain isolated from spacecraft assembly facility.</title>
        <authorList>
            <person name="Teixeira M."/>
            <person name="Chander A.M."/>
            <person name="Stajich J.E."/>
            <person name="Venkateswaran K."/>
        </authorList>
    </citation>
    <scope>NUCLEOTIDE SEQUENCE [LARGE SCALE GENOMIC DNA]</scope>
    <source>
        <strain evidence="2 3">FJI-L2-BK-P2</strain>
    </source>
</reference>
<dbReference type="Gene3D" id="3.30.710.10">
    <property type="entry name" value="Potassium Channel Kv1.1, Chain A"/>
    <property type="match status" value="1"/>
</dbReference>
<protein>
    <recommendedName>
        <fullName evidence="1">BTB domain-containing protein</fullName>
    </recommendedName>
</protein>
<dbReference type="PANTHER" id="PTHR47843:SF2">
    <property type="entry name" value="BTB DOMAIN-CONTAINING PROTEIN"/>
    <property type="match status" value="1"/>
</dbReference>
<keyword evidence="3" id="KW-1185">Reference proteome</keyword>
<feature type="domain" description="BTB" evidence="1">
    <location>
        <begin position="11"/>
        <end position="71"/>
    </location>
</feature>
<evidence type="ECO:0000259" key="1">
    <source>
        <dbReference type="PROSITE" id="PS50097"/>
    </source>
</evidence>
<dbReference type="InterPro" id="IPR000210">
    <property type="entry name" value="BTB/POZ_dom"/>
</dbReference>
<dbReference type="EMBL" id="JAKLMC020000002">
    <property type="protein sequence ID" value="KAK5957775.1"/>
    <property type="molecule type" value="Genomic_DNA"/>
</dbReference>
<organism evidence="2 3">
    <name type="scientific">Knufia fluminis</name>
    <dbReference type="NCBI Taxonomy" id="191047"/>
    <lineage>
        <taxon>Eukaryota</taxon>
        <taxon>Fungi</taxon>
        <taxon>Dikarya</taxon>
        <taxon>Ascomycota</taxon>
        <taxon>Pezizomycotina</taxon>
        <taxon>Eurotiomycetes</taxon>
        <taxon>Chaetothyriomycetidae</taxon>
        <taxon>Chaetothyriales</taxon>
        <taxon>Trichomeriaceae</taxon>
        <taxon>Knufia</taxon>
    </lineage>
</organism>
<evidence type="ECO:0000313" key="2">
    <source>
        <dbReference type="EMBL" id="KAK5957775.1"/>
    </source>
</evidence>
<dbReference type="CDD" id="cd18186">
    <property type="entry name" value="BTB_POZ_ZBTB_KLHL-like"/>
    <property type="match status" value="1"/>
</dbReference>
<gene>
    <name evidence="2" type="ORF">OHC33_000964</name>
</gene>
<name>A0AAN8ENR8_9EURO</name>
<evidence type="ECO:0000313" key="3">
    <source>
        <dbReference type="Proteomes" id="UP001316803"/>
    </source>
</evidence>